<sequence>MSNSSYFRRRPIGRAASPPTWACYEQITYQDDSDDSCSEDDEDYERPSSDDDDMAVTGKMDIDSSEEKAPDAPADVKGKGKERATEADDKAREAIALKAREREIRRQQERERRERRRERQATLRPILTIQRSQGFVWNQDLFVPSYIKDRYIASTSPPSHDSRLLSKGHDNYEVEVVEIRVDGHGLAGILP</sequence>
<feature type="region of interest" description="Disordered" evidence="1">
    <location>
        <begin position="1"/>
        <end position="20"/>
    </location>
</feature>
<protein>
    <submittedName>
        <fullName evidence="2">Uncharacterized protein</fullName>
    </submittedName>
</protein>
<name>A0A0D7BEE1_9AGAR</name>
<dbReference type="EMBL" id="KN880494">
    <property type="protein sequence ID" value="KIY68912.1"/>
    <property type="molecule type" value="Genomic_DNA"/>
</dbReference>
<feature type="compositionally biased region" description="Acidic residues" evidence="1">
    <location>
        <begin position="31"/>
        <end position="54"/>
    </location>
</feature>
<dbReference type="OrthoDB" id="3251353at2759"/>
<evidence type="ECO:0000256" key="1">
    <source>
        <dbReference type="SAM" id="MobiDB-lite"/>
    </source>
</evidence>
<dbReference type="AlphaFoldDB" id="A0A0D7BEE1"/>
<proteinExistence type="predicted"/>
<gene>
    <name evidence="2" type="ORF">CYLTODRAFT_421248</name>
</gene>
<organism evidence="2 3">
    <name type="scientific">Cylindrobasidium torrendii FP15055 ss-10</name>
    <dbReference type="NCBI Taxonomy" id="1314674"/>
    <lineage>
        <taxon>Eukaryota</taxon>
        <taxon>Fungi</taxon>
        <taxon>Dikarya</taxon>
        <taxon>Basidiomycota</taxon>
        <taxon>Agaricomycotina</taxon>
        <taxon>Agaricomycetes</taxon>
        <taxon>Agaricomycetidae</taxon>
        <taxon>Agaricales</taxon>
        <taxon>Marasmiineae</taxon>
        <taxon>Physalacriaceae</taxon>
        <taxon>Cylindrobasidium</taxon>
    </lineage>
</organism>
<feature type="region of interest" description="Disordered" evidence="1">
    <location>
        <begin position="27"/>
        <end position="119"/>
    </location>
</feature>
<feature type="compositionally biased region" description="Basic and acidic residues" evidence="1">
    <location>
        <begin position="60"/>
        <end position="119"/>
    </location>
</feature>
<accession>A0A0D7BEE1</accession>
<dbReference type="STRING" id="1314674.A0A0D7BEE1"/>
<reference evidence="2 3" key="1">
    <citation type="journal article" date="2015" name="Fungal Genet. Biol.">
        <title>Evolution of novel wood decay mechanisms in Agaricales revealed by the genome sequences of Fistulina hepatica and Cylindrobasidium torrendii.</title>
        <authorList>
            <person name="Floudas D."/>
            <person name="Held B.W."/>
            <person name="Riley R."/>
            <person name="Nagy L.G."/>
            <person name="Koehler G."/>
            <person name="Ransdell A.S."/>
            <person name="Younus H."/>
            <person name="Chow J."/>
            <person name="Chiniquy J."/>
            <person name="Lipzen A."/>
            <person name="Tritt A."/>
            <person name="Sun H."/>
            <person name="Haridas S."/>
            <person name="LaButti K."/>
            <person name="Ohm R.A."/>
            <person name="Kues U."/>
            <person name="Blanchette R.A."/>
            <person name="Grigoriev I.V."/>
            <person name="Minto R.E."/>
            <person name="Hibbett D.S."/>
        </authorList>
    </citation>
    <scope>NUCLEOTIDE SEQUENCE [LARGE SCALE GENOMIC DNA]</scope>
    <source>
        <strain evidence="2 3">FP15055 ss-10</strain>
    </source>
</reference>
<evidence type="ECO:0000313" key="2">
    <source>
        <dbReference type="EMBL" id="KIY68912.1"/>
    </source>
</evidence>
<evidence type="ECO:0000313" key="3">
    <source>
        <dbReference type="Proteomes" id="UP000054007"/>
    </source>
</evidence>
<keyword evidence="3" id="KW-1185">Reference proteome</keyword>
<dbReference type="Proteomes" id="UP000054007">
    <property type="component" value="Unassembled WGS sequence"/>
</dbReference>